<gene>
    <name evidence="1" type="ORF">PODCO_105875</name>
</gene>
<organism evidence="1 2">
    <name type="scientific">Podospora comata</name>
    <dbReference type="NCBI Taxonomy" id="48703"/>
    <lineage>
        <taxon>Eukaryota</taxon>
        <taxon>Fungi</taxon>
        <taxon>Dikarya</taxon>
        <taxon>Ascomycota</taxon>
        <taxon>Pezizomycotina</taxon>
        <taxon>Sordariomycetes</taxon>
        <taxon>Sordariomycetidae</taxon>
        <taxon>Sordariales</taxon>
        <taxon>Podosporaceae</taxon>
        <taxon>Podospora</taxon>
    </lineage>
</organism>
<evidence type="ECO:0000313" key="2">
    <source>
        <dbReference type="Proteomes" id="UP000280685"/>
    </source>
</evidence>
<dbReference type="EMBL" id="LR026964">
    <property type="protein sequence ID" value="VBB71978.1"/>
    <property type="molecule type" value="Genomic_DNA"/>
</dbReference>
<proteinExistence type="predicted"/>
<protein>
    <submittedName>
        <fullName evidence="1">Uncharacterized protein</fullName>
    </submittedName>
</protein>
<keyword evidence="2" id="KW-1185">Reference proteome</keyword>
<name>A0ABY6RUM8_PODCO</name>
<dbReference type="Proteomes" id="UP000280685">
    <property type="component" value="Chromosome 1"/>
</dbReference>
<reference evidence="1" key="1">
    <citation type="submission" date="2018-02" db="EMBL/GenBank/DDBJ databases">
        <authorList>
            <person name="Silar P."/>
        </authorList>
    </citation>
    <scope>NUCLEOTIDE SEQUENCE [LARGE SCALE GENOMIC DNA]</scope>
    <source>
        <strain evidence="1">T</strain>
    </source>
</reference>
<accession>A0ABY6RUM8</accession>
<sequence>MDDGVIPNLADVENSSDHVLQNLFSTFTHILLGDIGPISPDRSLSRRTSITSRFCRRMRCYTGN</sequence>
<evidence type="ECO:0000313" key="1">
    <source>
        <dbReference type="EMBL" id="VBB71978.1"/>
    </source>
</evidence>